<keyword evidence="2" id="KW-1185">Reference proteome</keyword>
<evidence type="ECO:0000313" key="2">
    <source>
        <dbReference type="Proteomes" id="UP000054653"/>
    </source>
</evidence>
<dbReference type="AlphaFoldDB" id="A0A0V1CKD0"/>
<accession>A0A0V1CKD0</accession>
<dbReference type="EMBL" id="JYDI01000167">
    <property type="protein sequence ID" value="KRY49759.1"/>
    <property type="molecule type" value="Genomic_DNA"/>
</dbReference>
<dbReference type="Proteomes" id="UP000054653">
    <property type="component" value="Unassembled WGS sequence"/>
</dbReference>
<sequence length="83" mass="9666">MSKFLYKLQSEEQQLTVKFSSSASAQPKLRSSRRCEYYSNTSATHDDILMYNMPWRMNGSLLRIQNSKLIRMINEKLGNTSLV</sequence>
<comment type="caution">
    <text evidence="1">The sequence shown here is derived from an EMBL/GenBank/DDBJ whole genome shotgun (WGS) entry which is preliminary data.</text>
</comment>
<reference evidence="1 2" key="1">
    <citation type="submission" date="2015-01" db="EMBL/GenBank/DDBJ databases">
        <title>Evolution of Trichinella species and genotypes.</title>
        <authorList>
            <person name="Korhonen P.K."/>
            <person name="Edoardo P."/>
            <person name="Giuseppe L.R."/>
            <person name="Gasser R.B."/>
        </authorList>
    </citation>
    <scope>NUCLEOTIDE SEQUENCE [LARGE SCALE GENOMIC DNA]</scope>
    <source>
        <strain evidence="1">ISS120</strain>
    </source>
</reference>
<organism evidence="1 2">
    <name type="scientific">Trichinella britovi</name>
    <name type="common">Parasitic roundworm</name>
    <dbReference type="NCBI Taxonomy" id="45882"/>
    <lineage>
        <taxon>Eukaryota</taxon>
        <taxon>Metazoa</taxon>
        <taxon>Ecdysozoa</taxon>
        <taxon>Nematoda</taxon>
        <taxon>Enoplea</taxon>
        <taxon>Dorylaimia</taxon>
        <taxon>Trichinellida</taxon>
        <taxon>Trichinellidae</taxon>
        <taxon>Trichinella</taxon>
    </lineage>
</organism>
<proteinExistence type="predicted"/>
<protein>
    <submittedName>
        <fullName evidence="1">Uncharacterized protein</fullName>
    </submittedName>
</protein>
<dbReference type="OrthoDB" id="10447581at2759"/>
<name>A0A0V1CKD0_TRIBR</name>
<evidence type="ECO:0000313" key="1">
    <source>
        <dbReference type="EMBL" id="KRY49759.1"/>
    </source>
</evidence>
<gene>
    <name evidence="1" type="ORF">T03_15800</name>
</gene>